<name>A0A2P5X9S3_GOSBA</name>
<dbReference type="AlphaFoldDB" id="A0A2P5X9S3"/>
<evidence type="ECO:0000313" key="1">
    <source>
        <dbReference type="EMBL" id="PPS00089.1"/>
    </source>
</evidence>
<dbReference type="Proteomes" id="UP000239757">
    <property type="component" value="Unassembled WGS sequence"/>
</dbReference>
<protein>
    <submittedName>
        <fullName evidence="1">Uncharacterized protein</fullName>
    </submittedName>
</protein>
<proteinExistence type="predicted"/>
<gene>
    <name evidence="1" type="ORF">GOBAR_AA20588</name>
</gene>
<sequence>MQHQEETYQASKEMPLCIAKKRIECNHQLCNNAQCIYFAFQQARLWFGHQTAPQDRKPFAFHTIRTYTYHSISRCYDSGKIIDITSKVTHQSLSCTLKTHGSYTPVMGSGRKKNQCCNLLNQTSAAWNKNIQAKADKIFNFRRPFRIANATPKAIVLQV</sequence>
<evidence type="ECO:0000313" key="2">
    <source>
        <dbReference type="Proteomes" id="UP000239757"/>
    </source>
</evidence>
<dbReference type="EMBL" id="KZ665367">
    <property type="protein sequence ID" value="PPS00089.1"/>
    <property type="molecule type" value="Genomic_DNA"/>
</dbReference>
<organism evidence="1 2">
    <name type="scientific">Gossypium barbadense</name>
    <name type="common">Sea Island cotton</name>
    <name type="synonym">Hibiscus barbadensis</name>
    <dbReference type="NCBI Taxonomy" id="3634"/>
    <lineage>
        <taxon>Eukaryota</taxon>
        <taxon>Viridiplantae</taxon>
        <taxon>Streptophyta</taxon>
        <taxon>Embryophyta</taxon>
        <taxon>Tracheophyta</taxon>
        <taxon>Spermatophyta</taxon>
        <taxon>Magnoliopsida</taxon>
        <taxon>eudicotyledons</taxon>
        <taxon>Gunneridae</taxon>
        <taxon>Pentapetalae</taxon>
        <taxon>rosids</taxon>
        <taxon>malvids</taxon>
        <taxon>Malvales</taxon>
        <taxon>Malvaceae</taxon>
        <taxon>Malvoideae</taxon>
        <taxon>Gossypium</taxon>
    </lineage>
</organism>
<reference evidence="1 2" key="1">
    <citation type="submission" date="2015-01" db="EMBL/GenBank/DDBJ databases">
        <title>Genome of allotetraploid Gossypium barbadense reveals genomic plasticity and fiber elongation in cotton evolution.</title>
        <authorList>
            <person name="Chen X."/>
            <person name="Liu X."/>
            <person name="Zhao B."/>
            <person name="Zheng H."/>
            <person name="Hu Y."/>
            <person name="Lu G."/>
            <person name="Yang C."/>
            <person name="Chen J."/>
            <person name="Shan C."/>
            <person name="Zhang L."/>
            <person name="Zhou Y."/>
            <person name="Wang L."/>
            <person name="Guo W."/>
            <person name="Bai Y."/>
            <person name="Ruan J."/>
            <person name="Shangguan X."/>
            <person name="Mao Y."/>
            <person name="Jiang J."/>
            <person name="Zhu Y."/>
            <person name="Lei J."/>
            <person name="Kang H."/>
            <person name="Chen S."/>
            <person name="He X."/>
            <person name="Wang R."/>
            <person name="Wang Y."/>
            <person name="Chen J."/>
            <person name="Wang L."/>
            <person name="Yu S."/>
            <person name="Wang B."/>
            <person name="Wei J."/>
            <person name="Song S."/>
            <person name="Lu X."/>
            <person name="Gao Z."/>
            <person name="Gu W."/>
            <person name="Deng X."/>
            <person name="Ma D."/>
            <person name="Wang S."/>
            <person name="Liang W."/>
            <person name="Fang L."/>
            <person name="Cai C."/>
            <person name="Zhu X."/>
            <person name="Zhou B."/>
            <person name="Zhang Y."/>
            <person name="Chen Z."/>
            <person name="Xu S."/>
            <person name="Zhu R."/>
            <person name="Wang S."/>
            <person name="Zhang T."/>
            <person name="Zhao G."/>
        </authorList>
    </citation>
    <scope>NUCLEOTIDE SEQUENCE [LARGE SCALE GENOMIC DNA]</scope>
    <source>
        <strain evidence="2">cv. Xinhai21</strain>
        <tissue evidence="1">Leaf</tissue>
    </source>
</reference>
<accession>A0A2P5X9S3</accession>